<keyword evidence="1" id="KW-0812">Transmembrane</keyword>
<comment type="caution">
    <text evidence="2">The sequence shown here is derived from an EMBL/GenBank/DDBJ whole genome shotgun (WGS) entry which is preliminary data.</text>
</comment>
<feature type="transmembrane region" description="Helical" evidence="1">
    <location>
        <begin position="334"/>
        <end position="352"/>
    </location>
</feature>
<proteinExistence type="predicted"/>
<sequence length="664" mass="70786">MADDILKQFLISIGYREDEASKKRFMEGLKKAELAVAGLATGLTAMATAATVAALKVAGAFEGLSYVSQKAGASINNLKGLAYAVSQLGGSYQGALASVEAFAKQMRTNPGYEGLVRSLGVATRQNGKLRETTDILSDLGEVFRKQSYHIGYTYAQTLGIDEDTFRALRNNSDGLKRFKEEYEKTTRRVGLDSEDAARKSTALMQSFRSLQMSAEVVAQKLLTDFVPAIAAIIDKLRAWIEQNPDQIRVWIENAGKAAMALAAGFMKVVDAITPLVTGLGNITSSITGEKGLQGGLEVFATWLTTVWLVKILAAFTGVGAGWAAMLLRMGLNPAVLLGGAAALSGVAVATQLPKAVARGGADPATGGALDANPMGDVGKENQGSLGRWWRRTMPTWLGGDSPGKGMRARAERGAKADQTNYNFTGENADALRQAAKELGTSPEDLATVISYESKFRPNVWGGKGGNYMGLIQFGKSERDQFGANDKQNFKEQLPAVVRFLKSRGFKPGMGLLDLYSTISAGRPGLYDRSDGYGTVRSHAEKMQRTEAANVARFLGSTGAAPERRPIGQATNVSDAEVIANDHGHWNRLSAALGKMDFSRTHGAAEQPLGVSNTDNSSSKTLNMPQNITVNVQGAGSATDTAAATTRALTRFQEFSLRNAQGAVR</sequence>
<organism evidence="2 3">
    <name type="scientific">Methylobacterium platani</name>
    <dbReference type="NCBI Taxonomy" id="427683"/>
    <lineage>
        <taxon>Bacteria</taxon>
        <taxon>Pseudomonadati</taxon>
        <taxon>Pseudomonadota</taxon>
        <taxon>Alphaproteobacteria</taxon>
        <taxon>Hyphomicrobiales</taxon>
        <taxon>Methylobacteriaceae</taxon>
        <taxon>Methylobacterium</taxon>
    </lineage>
</organism>
<dbReference type="EMBL" id="LWHQ01000044">
    <property type="protein sequence ID" value="OAS20790.1"/>
    <property type="molecule type" value="Genomic_DNA"/>
</dbReference>
<dbReference type="OrthoDB" id="6065087at2"/>
<dbReference type="InterPro" id="IPR023346">
    <property type="entry name" value="Lysozyme-like_dom_sf"/>
</dbReference>
<dbReference type="SUPFAM" id="SSF53955">
    <property type="entry name" value="Lysozyme-like"/>
    <property type="match status" value="1"/>
</dbReference>
<evidence type="ECO:0000313" key="2">
    <source>
        <dbReference type="EMBL" id="OAS20790.1"/>
    </source>
</evidence>
<dbReference type="STRING" id="427683.A5481_22105"/>
<gene>
    <name evidence="2" type="ORF">A5481_22105</name>
</gene>
<name>A0A179S3R8_9HYPH</name>
<dbReference type="AlphaFoldDB" id="A0A179S3R8"/>
<dbReference type="Gene3D" id="1.10.530.10">
    <property type="match status" value="1"/>
</dbReference>
<keyword evidence="1" id="KW-1133">Transmembrane helix</keyword>
<evidence type="ECO:0000256" key="1">
    <source>
        <dbReference type="SAM" id="Phobius"/>
    </source>
</evidence>
<evidence type="ECO:0008006" key="4">
    <source>
        <dbReference type="Google" id="ProtNLM"/>
    </source>
</evidence>
<evidence type="ECO:0000313" key="3">
    <source>
        <dbReference type="Proteomes" id="UP000078316"/>
    </source>
</evidence>
<dbReference type="Proteomes" id="UP000078316">
    <property type="component" value="Unassembled WGS sequence"/>
</dbReference>
<protein>
    <recommendedName>
        <fullName evidence="4">Phage tail lysozyme domain-containing protein</fullName>
    </recommendedName>
</protein>
<accession>A0A179S3R8</accession>
<reference evidence="2 3" key="1">
    <citation type="submission" date="2016-04" db="EMBL/GenBank/DDBJ databases">
        <authorList>
            <person name="Evans L.H."/>
            <person name="Alamgir A."/>
            <person name="Owens N."/>
            <person name="Weber N.D."/>
            <person name="Virtaneva K."/>
            <person name="Barbian K."/>
            <person name="Babar A."/>
            <person name="Rosenke K."/>
        </authorList>
    </citation>
    <scope>NUCLEOTIDE SEQUENCE [LARGE SCALE GENOMIC DNA]</scope>
    <source>
        <strain evidence="2 3">PMB02</strain>
    </source>
</reference>
<feature type="transmembrane region" description="Helical" evidence="1">
    <location>
        <begin position="307"/>
        <end position="327"/>
    </location>
</feature>
<dbReference type="RefSeq" id="WP_053082433.1">
    <property type="nucleotide sequence ID" value="NZ_LWHQ01000044.1"/>
</dbReference>
<keyword evidence="1" id="KW-0472">Membrane</keyword>